<dbReference type="RefSeq" id="WP_152840642.1">
    <property type="nucleotide sequence ID" value="NZ_WHUG01000013.1"/>
</dbReference>
<keyword evidence="2" id="KW-1185">Reference proteome</keyword>
<gene>
    <name evidence="1" type="ORF">GEV02_24945</name>
</gene>
<sequence length="398" mass="44837">MPWLTDLFHDPVLDQSPRGPFRDRMLSQISLPGTHDSGCYRDQRLSNVYSATQTQDIFQQLAGGVRYFDLRPCKSGDEFWTYHGPLYWGGRLTGADGILQQIRAYLDSLAPTDREIIILNVSHFSKFSDAMHDELIDAIRNTLGDYLVPYTQQDINIFSCPYWQLLCDPVARGFPPPVANPLAMRSRVLVLYDGALDTPPTSYLELWPAVPYQGFFLLSPKYPNVLVNQIALFDQYSKSAMLEDGFVYSGMRANQLHKLRNRVRYRYAEQTWRDLDDPNFDPGYWTANAVGGVPGTLHLLSWTLTPQFAATVTGTWDPLVAARDQANPMLLDVFCGPGRDWAGTCYDALHDAQINIIYVDHYASVRHQNAGSPWDGMAMPVAIAARMNVGPVGEGNTW</sequence>
<name>A0A6A7N8K3_9BURK</name>
<dbReference type="PANTHER" id="PTHR13593">
    <property type="match status" value="1"/>
</dbReference>
<dbReference type="AlphaFoldDB" id="A0A6A7N8K3"/>
<dbReference type="Gene3D" id="3.20.20.190">
    <property type="entry name" value="Phosphatidylinositol (PI) phosphodiesterase"/>
    <property type="match status" value="1"/>
</dbReference>
<dbReference type="SUPFAM" id="SSF51695">
    <property type="entry name" value="PLC-like phosphodiesterases"/>
    <property type="match status" value="1"/>
</dbReference>
<dbReference type="InterPro" id="IPR051057">
    <property type="entry name" value="PI-PLC_domain"/>
</dbReference>
<dbReference type="GO" id="GO:0008081">
    <property type="term" value="F:phosphoric diester hydrolase activity"/>
    <property type="evidence" value="ECO:0007669"/>
    <property type="project" value="InterPro"/>
</dbReference>
<comment type="caution">
    <text evidence="1">The sequence shown here is derived from an EMBL/GenBank/DDBJ whole genome shotgun (WGS) entry which is preliminary data.</text>
</comment>
<dbReference type="InterPro" id="IPR017946">
    <property type="entry name" value="PLC-like_Pdiesterase_TIM-brl"/>
</dbReference>
<dbReference type="PANTHER" id="PTHR13593:SF103">
    <property type="entry name" value="RE10370P"/>
    <property type="match status" value="1"/>
</dbReference>
<proteinExistence type="predicted"/>
<evidence type="ECO:0000313" key="2">
    <source>
        <dbReference type="Proteomes" id="UP000440498"/>
    </source>
</evidence>
<accession>A0A6A7N8K3</accession>
<dbReference type="Proteomes" id="UP000440498">
    <property type="component" value="Unassembled WGS sequence"/>
</dbReference>
<evidence type="ECO:0000313" key="1">
    <source>
        <dbReference type="EMBL" id="MQA41396.1"/>
    </source>
</evidence>
<organism evidence="1 2">
    <name type="scientific">Rugamonas aquatica</name>
    <dbReference type="NCBI Taxonomy" id="2743357"/>
    <lineage>
        <taxon>Bacteria</taxon>
        <taxon>Pseudomonadati</taxon>
        <taxon>Pseudomonadota</taxon>
        <taxon>Betaproteobacteria</taxon>
        <taxon>Burkholderiales</taxon>
        <taxon>Oxalobacteraceae</taxon>
        <taxon>Telluria group</taxon>
        <taxon>Rugamonas</taxon>
    </lineage>
</organism>
<dbReference type="EMBL" id="WHUG01000013">
    <property type="protein sequence ID" value="MQA41396.1"/>
    <property type="molecule type" value="Genomic_DNA"/>
</dbReference>
<dbReference type="GO" id="GO:0006629">
    <property type="term" value="P:lipid metabolic process"/>
    <property type="evidence" value="ECO:0007669"/>
    <property type="project" value="InterPro"/>
</dbReference>
<dbReference type="PROSITE" id="PS50007">
    <property type="entry name" value="PIPLC_X_DOMAIN"/>
    <property type="match status" value="1"/>
</dbReference>
<evidence type="ECO:0008006" key="3">
    <source>
        <dbReference type="Google" id="ProtNLM"/>
    </source>
</evidence>
<protein>
    <recommendedName>
        <fullName evidence="3">Phosphatidylinositol diacylglycerol-lyase</fullName>
    </recommendedName>
</protein>
<reference evidence="1 2" key="1">
    <citation type="submission" date="2019-10" db="EMBL/GenBank/DDBJ databases">
        <title>Two novel species isolated from a subtropical stream in China.</title>
        <authorList>
            <person name="Lu H."/>
        </authorList>
    </citation>
    <scope>NUCLEOTIDE SEQUENCE [LARGE SCALE GENOMIC DNA]</scope>
    <source>
        <strain evidence="1 2">FT29W</strain>
    </source>
</reference>